<reference evidence="1" key="1">
    <citation type="submission" date="2021-01" db="EMBL/GenBank/DDBJ databases">
        <authorList>
            <person name="Sun Q."/>
        </authorList>
    </citation>
    <scope>NUCLEOTIDE SEQUENCE</scope>
    <source>
        <strain evidence="1">YIM B02566</strain>
    </source>
</reference>
<dbReference type="EMBL" id="JAENHL010000008">
    <property type="protein sequence ID" value="MBK1871078.1"/>
    <property type="molecule type" value="Genomic_DNA"/>
</dbReference>
<name>A0ACC5REJ7_9HYPH</name>
<comment type="caution">
    <text evidence="1">The sequence shown here is derived from an EMBL/GenBank/DDBJ whole genome shotgun (WGS) entry which is preliminary data.</text>
</comment>
<gene>
    <name evidence="1" type="ORF">JHL16_32225</name>
</gene>
<keyword evidence="1" id="KW-0328">Glycosyltransferase</keyword>
<keyword evidence="2" id="KW-1185">Reference proteome</keyword>
<accession>A0ACC5REJ7</accession>
<dbReference type="EC" id="2.4.2.1" evidence="1"/>
<evidence type="ECO:0000313" key="2">
    <source>
        <dbReference type="Proteomes" id="UP000616151"/>
    </source>
</evidence>
<proteinExistence type="predicted"/>
<organism evidence="1 2">
    <name type="scientific">Taklimakanibacter albus</name>
    <dbReference type="NCBI Taxonomy" id="2800327"/>
    <lineage>
        <taxon>Bacteria</taxon>
        <taxon>Pseudomonadati</taxon>
        <taxon>Pseudomonadota</taxon>
        <taxon>Alphaproteobacteria</taxon>
        <taxon>Hyphomicrobiales</taxon>
        <taxon>Aestuariivirgaceae</taxon>
        <taxon>Taklimakanibacter</taxon>
    </lineage>
</organism>
<sequence>MIRSVDVLRQRLGTLRPDTAIILGSSLGPVAEAVTSPIRIPYRDLPGFPVPSISGHTGEVFAGHLSGRPILVLRGRGHPYERGDAAIMRPVIEALQVLGVTTLILTNAAGSLNPEMRPGSLMLITDHINFSGMNPLVGEEGDKGFVPMTAAYDAELAGTMRRAAEAEKIALHEGVYVWFSGPSFETPAEIRMAQSWGAQAVGMSTVPETILARRFGLRVAGISVITNLGAGIEGASPSHEETKSEGVKAVGDMTRLLSRFAALQSVMSR</sequence>
<keyword evidence="1" id="KW-0808">Transferase</keyword>
<dbReference type="Proteomes" id="UP000616151">
    <property type="component" value="Unassembled WGS sequence"/>
</dbReference>
<protein>
    <submittedName>
        <fullName evidence="1">Purine-nucleoside phosphorylase</fullName>
        <ecNumber evidence="1">2.4.2.1</ecNumber>
    </submittedName>
</protein>
<evidence type="ECO:0000313" key="1">
    <source>
        <dbReference type="EMBL" id="MBK1871078.1"/>
    </source>
</evidence>